<evidence type="ECO:0000313" key="4">
    <source>
        <dbReference type="Proteomes" id="UP000288623"/>
    </source>
</evidence>
<feature type="domain" description="VanZ-like" evidence="2">
    <location>
        <begin position="18"/>
        <end position="112"/>
    </location>
</feature>
<comment type="caution">
    <text evidence="3">The sequence shown here is derived from an EMBL/GenBank/DDBJ whole genome shotgun (WGS) entry which is preliminary data.</text>
</comment>
<evidence type="ECO:0000259" key="2">
    <source>
        <dbReference type="Pfam" id="PF04892"/>
    </source>
</evidence>
<name>A0A433RP08_9BACL</name>
<feature type="transmembrane region" description="Helical" evidence="1">
    <location>
        <begin position="128"/>
        <end position="146"/>
    </location>
</feature>
<proteinExistence type="predicted"/>
<protein>
    <recommendedName>
        <fullName evidence="2">VanZ-like domain-containing protein</fullName>
    </recommendedName>
</protein>
<sequence length="150" mass="16829">MLYFLYLGFNRGLLGTDSSLRYNLIPEGIPLHYPIGKGFQIWFFEYGNFLAFIPFGVIIPLLFRCSFKRFIVVFIVSITILETIQMLTHLGAFDINDIIINSLGAAVGFSAQRIVTHNRDNLKGVIKIVLLSMVLALGTIIIVGGINQYL</sequence>
<gene>
    <name evidence="3" type="ORF">QI30_18880</name>
</gene>
<evidence type="ECO:0000313" key="3">
    <source>
        <dbReference type="EMBL" id="RUS51102.1"/>
    </source>
</evidence>
<feature type="transmembrane region" description="Helical" evidence="1">
    <location>
        <begin position="98"/>
        <end position="116"/>
    </location>
</feature>
<keyword evidence="1" id="KW-0472">Membrane</keyword>
<keyword evidence="4" id="KW-1185">Reference proteome</keyword>
<feature type="non-terminal residue" evidence="3">
    <location>
        <position position="150"/>
    </location>
</feature>
<organism evidence="3 4">
    <name type="scientific">Candidatus Kurthia intestinigallinarum</name>
    <dbReference type="NCBI Taxonomy" id="1562256"/>
    <lineage>
        <taxon>Bacteria</taxon>
        <taxon>Bacillati</taxon>
        <taxon>Bacillota</taxon>
        <taxon>Bacilli</taxon>
        <taxon>Bacillales</taxon>
        <taxon>Caryophanaceae</taxon>
        <taxon>Kurthia</taxon>
    </lineage>
</organism>
<reference evidence="3 4" key="1">
    <citation type="submission" date="2014-11" db="EMBL/GenBank/DDBJ databases">
        <title>Genome sequence and analysis of novel Kurthia sp.</title>
        <authorList>
            <person name="Lawson J.N."/>
            <person name="Gonzalez J.E."/>
            <person name="Rinauldi L."/>
            <person name="Xuan Z."/>
            <person name="Firman A."/>
            <person name="Shaddox L."/>
            <person name="Trudeau A."/>
            <person name="Shah S."/>
            <person name="Reiman D."/>
        </authorList>
    </citation>
    <scope>NUCLEOTIDE SEQUENCE [LARGE SCALE GENOMIC DNA]</scope>
    <source>
        <strain evidence="3 4">3B1D</strain>
    </source>
</reference>
<keyword evidence="1" id="KW-1133">Transmembrane helix</keyword>
<evidence type="ECO:0000256" key="1">
    <source>
        <dbReference type="SAM" id="Phobius"/>
    </source>
</evidence>
<accession>A0A433RP08</accession>
<feature type="transmembrane region" description="Helical" evidence="1">
    <location>
        <begin position="70"/>
        <end position="92"/>
    </location>
</feature>
<dbReference type="Pfam" id="PF04892">
    <property type="entry name" value="VanZ"/>
    <property type="match status" value="1"/>
</dbReference>
<dbReference type="EMBL" id="JTFC01000106">
    <property type="protein sequence ID" value="RUS51102.1"/>
    <property type="molecule type" value="Genomic_DNA"/>
</dbReference>
<dbReference type="InterPro" id="IPR006976">
    <property type="entry name" value="VanZ-like"/>
</dbReference>
<dbReference type="AlphaFoldDB" id="A0A433RP08"/>
<feature type="transmembrane region" description="Helical" evidence="1">
    <location>
        <begin position="41"/>
        <end position="63"/>
    </location>
</feature>
<keyword evidence="1" id="KW-0812">Transmembrane</keyword>
<dbReference type="Proteomes" id="UP000288623">
    <property type="component" value="Unassembled WGS sequence"/>
</dbReference>